<feature type="region of interest" description="Disordered" evidence="1">
    <location>
        <begin position="223"/>
        <end position="285"/>
    </location>
</feature>
<feature type="compositionally biased region" description="Low complexity" evidence="1">
    <location>
        <begin position="172"/>
        <end position="184"/>
    </location>
</feature>
<feature type="compositionally biased region" description="Acidic residues" evidence="1">
    <location>
        <begin position="343"/>
        <end position="356"/>
    </location>
</feature>
<sequence length="356" mass="41245">MSFYDFTGNYKVVLGDSLLNEPNTKKTKYYELKEKFNRSTPQINIEVLQEAEKVRARLIPNPKSNQDTFMLEAESQKHSRVCTFEGSTEVEQQDNAEINCILLYDKVKNVLVLEKVSEKFDLKTGSGMSLQYKRKNQLSDSKVISELSLPPKKMPQTIQQNTENYTHKGRLANDNNRDSLNSSSTKQQTDNNDEWDEFENDLNDAINEEIDDEFTEVNVETPITETRPRRESVKRNSLFGDSEDEDHFEEVLEPKPQFPNRNISKNTTKSNYGNNDDTLKRDKNRDSKMFDVESINEEPTEYISDFEFEEVVPTPVDLKHDFGRTQTSAKIHNEGSDHNAEDSFSDLEKEMEESLM</sequence>
<dbReference type="InterPro" id="IPR019194">
    <property type="entry name" value="Tscrpt_elong_fac_Eaf_N"/>
</dbReference>
<evidence type="ECO:0000313" key="4">
    <source>
        <dbReference type="Proteomes" id="UP000245699"/>
    </source>
</evidence>
<keyword evidence="4" id="KW-1185">Reference proteome</keyword>
<dbReference type="EMBL" id="MBFT01000393">
    <property type="protein sequence ID" value="PVU91882.1"/>
    <property type="molecule type" value="Genomic_DNA"/>
</dbReference>
<reference evidence="3 4" key="1">
    <citation type="journal article" date="2018" name="MBio">
        <title>Comparative Genomics Reveals the Core Gene Toolbox for the Fungus-Insect Symbiosis.</title>
        <authorList>
            <person name="Wang Y."/>
            <person name="Stata M."/>
            <person name="Wang W."/>
            <person name="Stajich J.E."/>
            <person name="White M.M."/>
            <person name="Moncalvo J.M."/>
        </authorList>
    </citation>
    <scope>NUCLEOTIDE SEQUENCE [LARGE SCALE GENOMIC DNA]</scope>
    <source>
        <strain evidence="3 4">AUS-77-4</strain>
    </source>
</reference>
<proteinExistence type="predicted"/>
<feature type="region of interest" description="Disordered" evidence="1">
    <location>
        <begin position="319"/>
        <end position="356"/>
    </location>
</feature>
<name>A0A2T9YHQ3_9FUNG</name>
<feature type="compositionally biased region" description="Basic and acidic residues" evidence="1">
    <location>
        <begin position="331"/>
        <end position="341"/>
    </location>
</feature>
<dbReference type="OrthoDB" id="5585573at2759"/>
<feature type="region of interest" description="Disordered" evidence="1">
    <location>
        <begin position="164"/>
        <end position="196"/>
    </location>
</feature>
<comment type="caution">
    <text evidence="3">The sequence shown here is derived from an EMBL/GenBank/DDBJ whole genome shotgun (WGS) entry which is preliminary data.</text>
</comment>
<organism evidence="3 4">
    <name type="scientific">Furculomyces boomerangus</name>
    <dbReference type="NCBI Taxonomy" id="61424"/>
    <lineage>
        <taxon>Eukaryota</taxon>
        <taxon>Fungi</taxon>
        <taxon>Fungi incertae sedis</taxon>
        <taxon>Zoopagomycota</taxon>
        <taxon>Kickxellomycotina</taxon>
        <taxon>Harpellomycetes</taxon>
        <taxon>Harpellales</taxon>
        <taxon>Harpellaceae</taxon>
        <taxon>Furculomyces</taxon>
    </lineage>
</organism>
<dbReference type="Proteomes" id="UP000245699">
    <property type="component" value="Unassembled WGS sequence"/>
</dbReference>
<feature type="domain" description="Transcription elongation factor Eaf N-terminal" evidence="2">
    <location>
        <begin position="10"/>
        <end position="123"/>
    </location>
</feature>
<gene>
    <name evidence="3" type="ORF">BB559_003941</name>
</gene>
<accession>A0A2T9YHQ3</accession>
<dbReference type="Pfam" id="PF09816">
    <property type="entry name" value="EAF"/>
    <property type="match status" value="1"/>
</dbReference>
<evidence type="ECO:0000313" key="3">
    <source>
        <dbReference type="EMBL" id="PVU91882.1"/>
    </source>
</evidence>
<feature type="compositionally biased region" description="Polar residues" evidence="1">
    <location>
        <begin position="259"/>
        <end position="276"/>
    </location>
</feature>
<evidence type="ECO:0000259" key="2">
    <source>
        <dbReference type="Pfam" id="PF09816"/>
    </source>
</evidence>
<protein>
    <recommendedName>
        <fullName evidence="2">Transcription elongation factor Eaf N-terminal domain-containing protein</fullName>
    </recommendedName>
</protein>
<evidence type="ECO:0000256" key="1">
    <source>
        <dbReference type="SAM" id="MobiDB-lite"/>
    </source>
</evidence>
<dbReference type="AlphaFoldDB" id="A0A2T9YHQ3"/>